<keyword evidence="4 9" id="KW-0812">Transmembrane</keyword>
<keyword evidence="5" id="KW-0571">Peptide transport</keyword>
<comment type="similarity">
    <text evidence="2">Belongs to the oligopeptide OPT transporter family.</text>
</comment>
<comment type="subcellular location">
    <subcellularLocation>
        <location evidence="1">Membrane</location>
        <topology evidence="1">Multi-pass membrane protein</topology>
    </subcellularLocation>
</comment>
<dbReference type="OrthoDB" id="9986677at2759"/>
<dbReference type="Pfam" id="PF03169">
    <property type="entry name" value="OPT"/>
    <property type="match status" value="1"/>
</dbReference>
<feature type="transmembrane region" description="Helical" evidence="9">
    <location>
        <begin position="658"/>
        <end position="677"/>
    </location>
</feature>
<evidence type="ECO:0000256" key="7">
    <source>
        <dbReference type="ARBA" id="ARBA00022989"/>
    </source>
</evidence>
<protein>
    <recommendedName>
        <fullName evidence="12">OPT family small oligopeptide transporter</fullName>
    </recommendedName>
</protein>
<feature type="transmembrane region" description="Helical" evidence="9">
    <location>
        <begin position="797"/>
        <end position="819"/>
    </location>
</feature>
<organism evidence="10 11">
    <name type="scientific">Lipomyces starkeyi NRRL Y-11557</name>
    <dbReference type="NCBI Taxonomy" id="675824"/>
    <lineage>
        <taxon>Eukaryota</taxon>
        <taxon>Fungi</taxon>
        <taxon>Dikarya</taxon>
        <taxon>Ascomycota</taxon>
        <taxon>Saccharomycotina</taxon>
        <taxon>Lipomycetes</taxon>
        <taxon>Lipomycetales</taxon>
        <taxon>Lipomycetaceae</taxon>
        <taxon>Lipomyces</taxon>
    </lineage>
</organism>
<feature type="transmembrane region" description="Helical" evidence="9">
    <location>
        <begin position="480"/>
        <end position="499"/>
    </location>
</feature>
<evidence type="ECO:0000256" key="8">
    <source>
        <dbReference type="ARBA" id="ARBA00023136"/>
    </source>
</evidence>
<dbReference type="NCBIfam" id="TIGR00728">
    <property type="entry name" value="OPT_sfam"/>
    <property type="match status" value="1"/>
</dbReference>
<keyword evidence="11" id="KW-1185">Reference proteome</keyword>
<keyword evidence="6" id="KW-0653">Protein transport</keyword>
<dbReference type="EMBL" id="KV454291">
    <property type="protein sequence ID" value="ODQ74690.1"/>
    <property type="molecule type" value="Genomic_DNA"/>
</dbReference>
<dbReference type="InterPro" id="IPR004648">
    <property type="entry name" value="Oligpept_transpt"/>
</dbReference>
<feature type="transmembrane region" description="Helical" evidence="9">
    <location>
        <begin position="570"/>
        <end position="591"/>
    </location>
</feature>
<evidence type="ECO:0000313" key="11">
    <source>
        <dbReference type="Proteomes" id="UP000094385"/>
    </source>
</evidence>
<evidence type="ECO:0000256" key="9">
    <source>
        <dbReference type="SAM" id="Phobius"/>
    </source>
</evidence>
<feature type="transmembrane region" description="Helical" evidence="9">
    <location>
        <begin position="409"/>
        <end position="428"/>
    </location>
</feature>
<dbReference type="GO" id="GO:0035673">
    <property type="term" value="F:oligopeptide transmembrane transporter activity"/>
    <property type="evidence" value="ECO:0007669"/>
    <property type="project" value="InterPro"/>
</dbReference>
<evidence type="ECO:0000256" key="5">
    <source>
        <dbReference type="ARBA" id="ARBA00022856"/>
    </source>
</evidence>
<evidence type="ECO:0000256" key="2">
    <source>
        <dbReference type="ARBA" id="ARBA00008807"/>
    </source>
</evidence>
<dbReference type="Proteomes" id="UP000094385">
    <property type="component" value="Unassembled WGS sequence"/>
</dbReference>
<reference evidence="10 11" key="1">
    <citation type="journal article" date="2016" name="Proc. Natl. Acad. Sci. U.S.A.">
        <title>Comparative genomics of biotechnologically important yeasts.</title>
        <authorList>
            <person name="Riley R."/>
            <person name="Haridas S."/>
            <person name="Wolfe K.H."/>
            <person name="Lopes M.R."/>
            <person name="Hittinger C.T."/>
            <person name="Goeker M."/>
            <person name="Salamov A.A."/>
            <person name="Wisecaver J.H."/>
            <person name="Long T.M."/>
            <person name="Calvey C.H."/>
            <person name="Aerts A.L."/>
            <person name="Barry K.W."/>
            <person name="Choi C."/>
            <person name="Clum A."/>
            <person name="Coughlan A.Y."/>
            <person name="Deshpande S."/>
            <person name="Douglass A.P."/>
            <person name="Hanson S.J."/>
            <person name="Klenk H.-P."/>
            <person name="LaButti K.M."/>
            <person name="Lapidus A."/>
            <person name="Lindquist E.A."/>
            <person name="Lipzen A.M."/>
            <person name="Meier-Kolthoff J.P."/>
            <person name="Ohm R.A."/>
            <person name="Otillar R.P."/>
            <person name="Pangilinan J.L."/>
            <person name="Peng Y."/>
            <person name="Rokas A."/>
            <person name="Rosa C.A."/>
            <person name="Scheuner C."/>
            <person name="Sibirny A.A."/>
            <person name="Slot J.C."/>
            <person name="Stielow J.B."/>
            <person name="Sun H."/>
            <person name="Kurtzman C.P."/>
            <person name="Blackwell M."/>
            <person name="Grigoriev I.V."/>
            <person name="Jeffries T.W."/>
        </authorList>
    </citation>
    <scope>NUCLEOTIDE SEQUENCE [LARGE SCALE GENOMIC DNA]</scope>
    <source>
        <strain evidence="10 11">NRRL Y-11557</strain>
    </source>
</reference>
<feature type="transmembrane region" description="Helical" evidence="9">
    <location>
        <begin position="334"/>
        <end position="353"/>
    </location>
</feature>
<feature type="transmembrane region" description="Helical" evidence="9">
    <location>
        <begin position="768"/>
        <end position="785"/>
    </location>
</feature>
<feature type="transmembrane region" description="Helical" evidence="9">
    <location>
        <begin position="721"/>
        <end position="739"/>
    </location>
</feature>
<evidence type="ECO:0000256" key="1">
    <source>
        <dbReference type="ARBA" id="ARBA00004141"/>
    </source>
</evidence>
<dbReference type="AlphaFoldDB" id="A0A1E3QAN7"/>
<feature type="transmembrane region" description="Helical" evidence="9">
    <location>
        <begin position="544"/>
        <end position="564"/>
    </location>
</feature>
<dbReference type="InterPro" id="IPR004813">
    <property type="entry name" value="OPT"/>
</dbReference>
<keyword evidence="7 9" id="KW-1133">Transmembrane helix</keyword>
<proteinExistence type="inferred from homology"/>
<accession>A0A1E3QAN7</accession>
<dbReference type="GO" id="GO:0016020">
    <property type="term" value="C:membrane"/>
    <property type="evidence" value="ECO:0007669"/>
    <property type="project" value="UniProtKB-SubCell"/>
</dbReference>
<dbReference type="PANTHER" id="PTHR22601">
    <property type="entry name" value="ISP4 LIKE PROTEIN"/>
    <property type="match status" value="1"/>
</dbReference>
<name>A0A1E3QAN7_LIPST</name>
<evidence type="ECO:0000256" key="3">
    <source>
        <dbReference type="ARBA" id="ARBA00022448"/>
    </source>
</evidence>
<dbReference type="GO" id="GO:0015031">
    <property type="term" value="P:protein transport"/>
    <property type="evidence" value="ECO:0007669"/>
    <property type="project" value="UniProtKB-KW"/>
</dbReference>
<evidence type="ECO:0000256" key="4">
    <source>
        <dbReference type="ARBA" id="ARBA00022692"/>
    </source>
</evidence>
<evidence type="ECO:0000313" key="10">
    <source>
        <dbReference type="EMBL" id="ODQ74690.1"/>
    </source>
</evidence>
<feature type="transmembrane region" description="Helical" evidence="9">
    <location>
        <begin position="266"/>
        <end position="290"/>
    </location>
</feature>
<evidence type="ECO:0008006" key="12">
    <source>
        <dbReference type="Google" id="ProtNLM"/>
    </source>
</evidence>
<keyword evidence="3" id="KW-0813">Transport</keyword>
<keyword evidence="8 9" id="KW-0472">Membrane</keyword>
<evidence type="ECO:0000256" key="6">
    <source>
        <dbReference type="ARBA" id="ARBA00022927"/>
    </source>
</evidence>
<gene>
    <name evidence="10" type="ORF">LIPSTDRAFT_91505</name>
</gene>
<dbReference type="NCBIfam" id="TIGR00727">
    <property type="entry name" value="ISP4_OPT"/>
    <property type="match status" value="1"/>
</dbReference>
<sequence length="863" mass="98036">MADYLEKQPGRVSLGGVSIRDSISNTSADKEKNNATVTTVQIDEREAIVARIKDSEDMADILTEDIEFIIEKMATMDAVEAIEVLTAAANYHGDDINFPEKTLKKIESLLTGAGAYGLGEMMYDLDIRLEACMMKYHSPYPEVRSVCSPRDDPSIPVETFRVYLIGFTWVCLGAFINQIMSYRQPHISLASHVIQILTYPCGELLSRVLPKWRVPLGRFSFDLNPGPWNFKEQMLATIIINVGAQGSVFNSYSPTMMLKMFYGQTWINFGFIVLMGFSTQFFGLGLAGVLRRWAVYPSKAVWPTILPTLQLNRTLLLPDKKKKINNWTISKYKFFWIVMWGTLVYFFIPDYLFTALSTFNWMTWIAPKNKHLAFITGSNIGLGFNPITTFDWSVVNQSSPLVVPFYTVANRYIGTIVAAITLAIMYYTNYKFAGYMPPNTSNVYDRFGDEYNVSRVLINGRFDQELYKAYSPPYISAGQLMYQSAAYAVYTFGFAYVFLNEWRTFKEAIVGLYKNFNNRNASSFDSFRDPLSIMMRQYKEVPDWWFLVILVLSIIISCLSMHFYPTTTPVWAMVVAVLTSAGLIIPFIVLYSTTGYFMSMNNLGTILGGYMVPGNGIAPIFTRMFGYTLDNQGETFIGDMKLAHYAKLPPRAVFRAQILATIIQIFVTAGAMEYLVFGLKEFCSWTQPAKFTCPFAHELYADTLLMGVVGPRRTLDFLYPTMKYAFLIGAILAFPLYMARRLLPNQLRYFHPVLFLGGFLRWGSLYNLSYYTPGFYVSAVFMFFIRRRYLAWWAKYNYILSCGLQGGVAFGGILIFLALQYHPKKLAWWGNTISKSGVDGIGTATLKAVPKGSYFGLPEGSWE</sequence>